<comment type="caution">
    <text evidence="2">The sequence shown here is derived from an EMBL/GenBank/DDBJ whole genome shotgun (WGS) entry which is preliminary data.</text>
</comment>
<organism evidence="2 3">
    <name type="scientific">Symbiodinium necroappetens</name>
    <dbReference type="NCBI Taxonomy" id="1628268"/>
    <lineage>
        <taxon>Eukaryota</taxon>
        <taxon>Sar</taxon>
        <taxon>Alveolata</taxon>
        <taxon>Dinophyceae</taxon>
        <taxon>Suessiales</taxon>
        <taxon>Symbiodiniaceae</taxon>
        <taxon>Symbiodinium</taxon>
    </lineage>
</organism>
<keyword evidence="1" id="KW-1133">Transmembrane helix</keyword>
<protein>
    <submittedName>
        <fullName evidence="2">Uncharacterized protein</fullName>
    </submittedName>
</protein>
<dbReference type="Proteomes" id="UP000601435">
    <property type="component" value="Unassembled WGS sequence"/>
</dbReference>
<gene>
    <name evidence="2" type="ORF">SNEC2469_LOCUS5205</name>
</gene>
<evidence type="ECO:0000256" key="1">
    <source>
        <dbReference type="SAM" id="Phobius"/>
    </source>
</evidence>
<feature type="transmembrane region" description="Helical" evidence="1">
    <location>
        <begin position="83"/>
        <end position="104"/>
    </location>
</feature>
<keyword evidence="1" id="KW-0472">Membrane</keyword>
<sequence>MGDARTRSREVTGVPGPQSGNQLGCFDLFCEGDPSTLEENYQMVWKGEGQGSYAATSYKEFQKGGWEKEVVSRRYFAYRPRQCCLCLLALLLLSALGYSLYYLLHMRHAAADDLSTGPAQDEIDCDTGYLNFEEQWDQDKKAICCDLYGRACSHVSHVGYHPKVVYHPRQYNCHAGFSNWYFGWSQDKKTYCCHFESRGCPGTWHGSYHLNTHIGHHVGHAHEHHEHIYDCDAGFTSWMQDWSDSKKDWCCSHEQKGCVKYHCTGDDEDSWTDDKSDWCCAHFQKGCPQTTLSPMKCETPCTLKGRTSSCLDRIKWTADNVFDSHDNKCSLAYSKVQVECDVCRSCSVEEAGCEVIGSGSLPFDCNAAINNFFRAWSPEKKHWCCTKQGKGCEGHHLPSVDAGYGMVWKHVQVNGYWTWMAVHGHGQSHASLPYDCNAGLANWHTGWSWAVKLRRWGLTRSSWDFRASVLRTEAEYMLKMEVALGRSGPVVPPPPALESDHGSSNSTKRWPNRVIASFGCQVCGCFHSAYQSLTTYLRQFVVR</sequence>
<dbReference type="OrthoDB" id="415019at2759"/>
<evidence type="ECO:0000313" key="3">
    <source>
        <dbReference type="Proteomes" id="UP000601435"/>
    </source>
</evidence>
<proteinExistence type="predicted"/>
<dbReference type="EMBL" id="CAJNJA010009833">
    <property type="protein sequence ID" value="CAE7251050.1"/>
    <property type="molecule type" value="Genomic_DNA"/>
</dbReference>
<evidence type="ECO:0000313" key="2">
    <source>
        <dbReference type="EMBL" id="CAE7251050.1"/>
    </source>
</evidence>
<reference evidence="2" key="1">
    <citation type="submission" date="2021-02" db="EMBL/GenBank/DDBJ databases">
        <authorList>
            <person name="Dougan E. K."/>
            <person name="Rhodes N."/>
            <person name="Thang M."/>
            <person name="Chan C."/>
        </authorList>
    </citation>
    <scope>NUCLEOTIDE SEQUENCE</scope>
</reference>
<keyword evidence="3" id="KW-1185">Reference proteome</keyword>
<dbReference type="AlphaFoldDB" id="A0A812M5T2"/>
<name>A0A812M5T2_9DINO</name>
<keyword evidence="1" id="KW-0812">Transmembrane</keyword>
<accession>A0A812M5T2</accession>